<dbReference type="PROSITE" id="PS50109">
    <property type="entry name" value="HIS_KIN"/>
    <property type="match status" value="1"/>
</dbReference>
<keyword evidence="11 17" id="KW-1133">Transmembrane helix</keyword>
<dbReference type="CDD" id="cd06225">
    <property type="entry name" value="HAMP"/>
    <property type="match status" value="1"/>
</dbReference>
<keyword evidence="12" id="KW-0902">Two-component regulatory system</keyword>
<dbReference type="FunFam" id="3.30.565.10:FF:000006">
    <property type="entry name" value="Sensor histidine kinase WalK"/>
    <property type="match status" value="1"/>
</dbReference>
<evidence type="ECO:0000256" key="1">
    <source>
        <dbReference type="ARBA" id="ARBA00000085"/>
    </source>
</evidence>
<dbReference type="InterPro" id="IPR003660">
    <property type="entry name" value="HAMP_dom"/>
</dbReference>
<evidence type="ECO:0000256" key="2">
    <source>
        <dbReference type="ARBA" id="ARBA00004651"/>
    </source>
</evidence>
<comment type="catalytic activity">
    <reaction evidence="1">
        <text>ATP + protein L-histidine = ADP + protein N-phospho-L-histidine.</text>
        <dbReference type="EC" id="2.7.13.3"/>
    </reaction>
</comment>
<dbReference type="InterPro" id="IPR050398">
    <property type="entry name" value="HssS/ArlS-like"/>
</dbReference>
<dbReference type="SMART" id="SM00388">
    <property type="entry name" value="HisKA"/>
    <property type="match status" value="1"/>
</dbReference>
<dbReference type="SUPFAM" id="SSF158472">
    <property type="entry name" value="HAMP domain-like"/>
    <property type="match status" value="1"/>
</dbReference>
<keyword evidence="10" id="KW-0067">ATP-binding</keyword>
<evidence type="ECO:0000259" key="19">
    <source>
        <dbReference type="PROSITE" id="PS50885"/>
    </source>
</evidence>
<keyword evidence="8" id="KW-0547">Nucleotide-binding</keyword>
<dbReference type="InterPro" id="IPR005467">
    <property type="entry name" value="His_kinase_dom"/>
</dbReference>
<dbReference type="SUPFAM" id="SSF47384">
    <property type="entry name" value="Homodimeric domain of signal transducing histidine kinase"/>
    <property type="match status" value="1"/>
</dbReference>
<dbReference type="Pfam" id="PF00512">
    <property type="entry name" value="HisKA"/>
    <property type="match status" value="1"/>
</dbReference>
<keyword evidence="9 20" id="KW-0418">Kinase</keyword>
<keyword evidence="6" id="KW-0808">Transferase</keyword>
<sequence>MRTLYFRIVITMILIVVSSSAIAFLLSNFYYQHYLKAYNEQKLMSVLESAVEAYEAHPTLPVDEYLTNISHYNYQVYAVDEHGHGVWYGAPFHGEALDPAMVQQVREGEKYHGILEHQHGWLVIGFFQNTLANSVGMPLHAEGQTYAVFLRPNIERMFGEVRDLLRMMVVYTSLLSVALLIIGTRYLVKPIKRLTGATQQLAAGEFDIRLDLTRRDEIGELAQHFAQMAEQLKKVDAMRQEFVANVSHEIQSPLTSIKGFSQALRTAGLEREEQESYLAIIEAESERLSSLSKQLLTLASLEQETMQLERSPYRLDEQIRQAVLMLEWQWREKGIELELHLAELTVQADSQMLHLVWINLLTNSIKFTPAGGVITVQLTADRTPVHVQVRDTGVGIPPAELPRVFERFYKADKSRNRTRSGSGLGLAIVHKVIRLHGGTVEVTSELGVGTEVQVKLPRL</sequence>
<comment type="function">
    <text evidence="15">Member of the two-component regulatory system HssS/HssR involved in intracellular heme homeostasis and tempering of staphylococcal virulence. HssS functions as a heme sensor histidine kinase which is autophosphorylated at a histidine residue and transfers its phosphate group to an aspartate residue of HssR. HssR/HssS activates the expression of hrtAB, an efflux pump, in response to extracellular heme, hemin, hemoglobin or blood.</text>
</comment>
<dbReference type="GO" id="GO:0005886">
    <property type="term" value="C:plasma membrane"/>
    <property type="evidence" value="ECO:0007669"/>
    <property type="project" value="UniProtKB-SubCell"/>
</dbReference>
<evidence type="ECO:0000256" key="4">
    <source>
        <dbReference type="ARBA" id="ARBA00022475"/>
    </source>
</evidence>
<dbReference type="PROSITE" id="PS50885">
    <property type="entry name" value="HAMP"/>
    <property type="match status" value="1"/>
</dbReference>
<dbReference type="EMBL" id="QGGL01000004">
    <property type="protein sequence ID" value="PWK14880.1"/>
    <property type="molecule type" value="Genomic_DNA"/>
</dbReference>
<organism evidence="20 21">
    <name type="scientific">Tumebacillus permanentifrigoris</name>
    <dbReference type="NCBI Taxonomy" id="378543"/>
    <lineage>
        <taxon>Bacteria</taxon>
        <taxon>Bacillati</taxon>
        <taxon>Bacillota</taxon>
        <taxon>Bacilli</taxon>
        <taxon>Bacillales</taxon>
        <taxon>Alicyclobacillaceae</taxon>
        <taxon>Tumebacillus</taxon>
    </lineage>
</organism>
<dbReference type="SMART" id="SM00304">
    <property type="entry name" value="HAMP"/>
    <property type="match status" value="1"/>
</dbReference>
<evidence type="ECO:0000256" key="8">
    <source>
        <dbReference type="ARBA" id="ARBA00022741"/>
    </source>
</evidence>
<feature type="domain" description="Histidine kinase" evidence="18">
    <location>
        <begin position="245"/>
        <end position="459"/>
    </location>
</feature>
<comment type="caution">
    <text evidence="20">The sequence shown here is derived from an EMBL/GenBank/DDBJ whole genome shotgun (WGS) entry which is preliminary data.</text>
</comment>
<evidence type="ECO:0000256" key="9">
    <source>
        <dbReference type="ARBA" id="ARBA00022777"/>
    </source>
</evidence>
<dbReference type="PANTHER" id="PTHR45528">
    <property type="entry name" value="SENSOR HISTIDINE KINASE CPXA"/>
    <property type="match status" value="1"/>
</dbReference>
<evidence type="ECO:0000256" key="5">
    <source>
        <dbReference type="ARBA" id="ARBA00022553"/>
    </source>
</evidence>
<dbReference type="GO" id="GO:0000155">
    <property type="term" value="F:phosphorelay sensor kinase activity"/>
    <property type="evidence" value="ECO:0007669"/>
    <property type="project" value="InterPro"/>
</dbReference>
<dbReference type="Pfam" id="PF02518">
    <property type="entry name" value="HATPase_c"/>
    <property type="match status" value="1"/>
</dbReference>
<dbReference type="OrthoDB" id="9813151at2"/>
<evidence type="ECO:0000256" key="13">
    <source>
        <dbReference type="ARBA" id="ARBA00023026"/>
    </source>
</evidence>
<evidence type="ECO:0000256" key="6">
    <source>
        <dbReference type="ARBA" id="ARBA00022679"/>
    </source>
</evidence>
<comment type="subcellular location">
    <subcellularLocation>
        <location evidence="2">Cell membrane</location>
        <topology evidence="2">Multi-pass membrane protein</topology>
    </subcellularLocation>
</comment>
<keyword evidence="7 17" id="KW-0812">Transmembrane</keyword>
<dbReference type="Pfam" id="PF00672">
    <property type="entry name" value="HAMP"/>
    <property type="match status" value="1"/>
</dbReference>
<evidence type="ECO:0000259" key="18">
    <source>
        <dbReference type="PROSITE" id="PS50109"/>
    </source>
</evidence>
<evidence type="ECO:0000256" key="10">
    <source>
        <dbReference type="ARBA" id="ARBA00022840"/>
    </source>
</evidence>
<dbReference type="CDD" id="cd00075">
    <property type="entry name" value="HATPase"/>
    <property type="match status" value="1"/>
</dbReference>
<keyword evidence="5" id="KW-0597">Phosphoprotein</keyword>
<dbReference type="PANTHER" id="PTHR45528:SF11">
    <property type="entry name" value="HISTIDINE KINASE"/>
    <property type="match status" value="1"/>
</dbReference>
<dbReference type="SUPFAM" id="SSF55874">
    <property type="entry name" value="ATPase domain of HSP90 chaperone/DNA topoisomerase II/histidine kinase"/>
    <property type="match status" value="1"/>
</dbReference>
<name>A0A316DDL3_9BACL</name>
<dbReference type="PRINTS" id="PR00344">
    <property type="entry name" value="BCTRLSENSOR"/>
</dbReference>
<dbReference type="EC" id="2.7.13.3" evidence="3"/>
<evidence type="ECO:0000256" key="17">
    <source>
        <dbReference type="SAM" id="Phobius"/>
    </source>
</evidence>
<reference evidence="20 21" key="1">
    <citation type="submission" date="2018-05" db="EMBL/GenBank/DDBJ databases">
        <title>Genomic Encyclopedia of Type Strains, Phase IV (KMG-IV): sequencing the most valuable type-strain genomes for metagenomic binning, comparative biology and taxonomic classification.</title>
        <authorList>
            <person name="Goeker M."/>
        </authorList>
    </citation>
    <scope>NUCLEOTIDE SEQUENCE [LARGE SCALE GENOMIC DNA]</scope>
    <source>
        <strain evidence="20 21">DSM 18773</strain>
    </source>
</reference>
<evidence type="ECO:0000256" key="12">
    <source>
        <dbReference type="ARBA" id="ARBA00023012"/>
    </source>
</evidence>
<dbReference type="Gene3D" id="6.10.340.10">
    <property type="match status" value="1"/>
</dbReference>
<evidence type="ECO:0000256" key="14">
    <source>
        <dbReference type="ARBA" id="ARBA00023136"/>
    </source>
</evidence>
<keyword evidence="4" id="KW-1003">Cell membrane</keyword>
<evidence type="ECO:0000256" key="16">
    <source>
        <dbReference type="ARBA" id="ARBA00040841"/>
    </source>
</evidence>
<evidence type="ECO:0000256" key="15">
    <source>
        <dbReference type="ARBA" id="ARBA00037219"/>
    </source>
</evidence>
<dbReference type="Proteomes" id="UP000245634">
    <property type="component" value="Unassembled WGS sequence"/>
</dbReference>
<dbReference type="RefSeq" id="WP_109687243.1">
    <property type="nucleotide sequence ID" value="NZ_QGGL01000004.1"/>
</dbReference>
<dbReference type="Gene3D" id="1.10.287.130">
    <property type="match status" value="1"/>
</dbReference>
<evidence type="ECO:0000313" key="20">
    <source>
        <dbReference type="EMBL" id="PWK14880.1"/>
    </source>
</evidence>
<evidence type="ECO:0000256" key="3">
    <source>
        <dbReference type="ARBA" id="ARBA00012438"/>
    </source>
</evidence>
<gene>
    <name evidence="20" type="ORF">C7459_10482</name>
</gene>
<dbReference type="AlphaFoldDB" id="A0A316DDL3"/>
<dbReference type="InterPro" id="IPR003594">
    <property type="entry name" value="HATPase_dom"/>
</dbReference>
<dbReference type="Gene3D" id="3.30.565.10">
    <property type="entry name" value="Histidine kinase-like ATPase, C-terminal domain"/>
    <property type="match status" value="1"/>
</dbReference>
<accession>A0A316DDL3</accession>
<keyword evidence="14 17" id="KW-0472">Membrane</keyword>
<dbReference type="CDD" id="cd00082">
    <property type="entry name" value="HisKA"/>
    <property type="match status" value="1"/>
</dbReference>
<evidence type="ECO:0000256" key="7">
    <source>
        <dbReference type="ARBA" id="ARBA00022692"/>
    </source>
</evidence>
<dbReference type="GO" id="GO:0005524">
    <property type="term" value="F:ATP binding"/>
    <property type="evidence" value="ECO:0007669"/>
    <property type="project" value="UniProtKB-KW"/>
</dbReference>
<evidence type="ECO:0000256" key="11">
    <source>
        <dbReference type="ARBA" id="ARBA00022989"/>
    </source>
</evidence>
<dbReference type="InterPro" id="IPR003661">
    <property type="entry name" value="HisK_dim/P_dom"/>
</dbReference>
<protein>
    <recommendedName>
        <fullName evidence="16">Heme sensor protein HssS</fullName>
        <ecNumber evidence="3">2.7.13.3</ecNumber>
    </recommendedName>
</protein>
<feature type="transmembrane region" description="Helical" evidence="17">
    <location>
        <begin position="6"/>
        <end position="26"/>
    </location>
</feature>
<feature type="transmembrane region" description="Helical" evidence="17">
    <location>
        <begin position="164"/>
        <end position="188"/>
    </location>
</feature>
<keyword evidence="21" id="KW-1185">Reference proteome</keyword>
<dbReference type="FunFam" id="1.10.287.130:FF:000001">
    <property type="entry name" value="Two-component sensor histidine kinase"/>
    <property type="match status" value="1"/>
</dbReference>
<feature type="domain" description="HAMP" evidence="19">
    <location>
        <begin position="185"/>
        <end position="237"/>
    </location>
</feature>
<dbReference type="InterPro" id="IPR036097">
    <property type="entry name" value="HisK_dim/P_sf"/>
</dbReference>
<evidence type="ECO:0000313" key="21">
    <source>
        <dbReference type="Proteomes" id="UP000245634"/>
    </source>
</evidence>
<keyword evidence="13" id="KW-0843">Virulence</keyword>
<dbReference type="InterPro" id="IPR004358">
    <property type="entry name" value="Sig_transdc_His_kin-like_C"/>
</dbReference>
<proteinExistence type="predicted"/>
<dbReference type="SMART" id="SM00387">
    <property type="entry name" value="HATPase_c"/>
    <property type="match status" value="1"/>
</dbReference>
<dbReference type="InterPro" id="IPR036890">
    <property type="entry name" value="HATPase_C_sf"/>
</dbReference>